<reference evidence="8" key="2">
    <citation type="submission" date="2025-08" db="UniProtKB">
        <authorList>
            <consortium name="Ensembl"/>
        </authorList>
    </citation>
    <scope>IDENTIFICATION</scope>
    <source>
        <strain evidence="8">Hereford</strain>
    </source>
</reference>
<dbReference type="KEGG" id="bta:783665"/>
<dbReference type="AlphaFoldDB" id="E1B8Z3"/>
<dbReference type="SMART" id="SM01139">
    <property type="entry name" value="Drf_FH3"/>
    <property type="match status" value="1"/>
</dbReference>
<keyword evidence="1" id="KW-0879">Wnt signaling pathway</keyword>
<dbReference type="GO" id="GO:0031267">
    <property type="term" value="F:small GTPase binding"/>
    <property type="evidence" value="ECO:0007669"/>
    <property type="project" value="InterPro"/>
</dbReference>
<reference evidence="8" key="3">
    <citation type="submission" date="2025-09" db="UniProtKB">
        <authorList>
            <consortium name="Ensembl"/>
        </authorList>
    </citation>
    <scope>IDENTIFICATION</scope>
    <source>
        <strain evidence="8">Hereford</strain>
    </source>
</reference>
<name>E1B8Z3_BOVIN</name>
<dbReference type="VGNC" id="VGNC:27863">
    <property type="gene designation" value="DAAM2"/>
</dbReference>
<dbReference type="Gene3D" id="1.20.58.2220">
    <property type="entry name" value="Formin, FH2 domain"/>
    <property type="match status" value="1"/>
</dbReference>
<comment type="similarity">
    <text evidence="2">Belongs to the formin homology family.</text>
</comment>
<dbReference type="FunFam" id="1.20.58.2220:FF:000002">
    <property type="entry name" value="Dishevelled associated activator of morphogenesis 1"/>
    <property type="match status" value="1"/>
</dbReference>
<dbReference type="SMART" id="SM00498">
    <property type="entry name" value="FH2"/>
    <property type="match status" value="1"/>
</dbReference>
<dbReference type="RefSeq" id="XP_024839662.1">
    <property type="nucleotide sequence ID" value="XM_024983894.2"/>
</dbReference>
<evidence type="ECO:0000259" key="5">
    <source>
        <dbReference type="PROSITE" id="PS51231"/>
    </source>
</evidence>
<dbReference type="Pfam" id="PF06367">
    <property type="entry name" value="Drf_FH3"/>
    <property type="match status" value="1"/>
</dbReference>
<feature type="domain" description="GBD/FH3" evidence="6">
    <location>
        <begin position="40"/>
        <end position="416"/>
    </location>
</feature>
<evidence type="ECO:0000313" key="8">
    <source>
        <dbReference type="Ensembl" id="ENSBTAP00000036835.6"/>
    </source>
</evidence>
<evidence type="ECO:0000256" key="3">
    <source>
        <dbReference type="SAM" id="Coils"/>
    </source>
</evidence>
<dbReference type="CTD" id="23500"/>
<evidence type="ECO:0000256" key="4">
    <source>
        <dbReference type="SAM" id="MobiDB-lite"/>
    </source>
</evidence>
<feature type="domain" description="FH2" evidence="7">
    <location>
        <begin position="595"/>
        <end position="994"/>
    </location>
</feature>
<dbReference type="Pfam" id="PF06371">
    <property type="entry name" value="Drf_GBD"/>
    <property type="match status" value="1"/>
</dbReference>
<dbReference type="OrthoDB" id="1104827at2759"/>
<dbReference type="GO" id="GO:0016055">
    <property type="term" value="P:Wnt signaling pathway"/>
    <property type="evidence" value="ECO:0007669"/>
    <property type="project" value="UniProtKB-KW"/>
</dbReference>
<dbReference type="SMART" id="SM01140">
    <property type="entry name" value="Drf_GBD"/>
    <property type="match status" value="1"/>
</dbReference>
<dbReference type="PaxDb" id="9913-ENSBTAP00000036835"/>
<feature type="domain" description="DAD" evidence="5">
    <location>
        <begin position="1016"/>
        <end position="1047"/>
    </location>
</feature>
<gene>
    <name evidence="8 10" type="primary">DAAM2</name>
</gene>
<dbReference type="Ensembl" id="ENSBTAT00000036988.7">
    <property type="protein sequence ID" value="ENSBTAP00000036835.6"/>
    <property type="gene ID" value="ENSBTAG00000021381.8"/>
</dbReference>
<dbReference type="SwissPalm" id="E1B8Z3"/>
<dbReference type="SUPFAM" id="SSF48371">
    <property type="entry name" value="ARM repeat"/>
    <property type="match status" value="1"/>
</dbReference>
<evidence type="ECO:0000313" key="9">
    <source>
        <dbReference type="Proteomes" id="UP000009136"/>
    </source>
</evidence>
<dbReference type="PROSITE" id="PS51444">
    <property type="entry name" value="FH2"/>
    <property type="match status" value="1"/>
</dbReference>
<organism evidence="8 9">
    <name type="scientific">Bos taurus</name>
    <name type="common">Bovine</name>
    <dbReference type="NCBI Taxonomy" id="9913"/>
    <lineage>
        <taxon>Eukaryota</taxon>
        <taxon>Metazoa</taxon>
        <taxon>Chordata</taxon>
        <taxon>Craniata</taxon>
        <taxon>Vertebrata</taxon>
        <taxon>Euteleostomi</taxon>
        <taxon>Mammalia</taxon>
        <taxon>Eutheria</taxon>
        <taxon>Laurasiatheria</taxon>
        <taxon>Artiodactyla</taxon>
        <taxon>Ruminantia</taxon>
        <taxon>Pecora</taxon>
        <taxon>Bovidae</taxon>
        <taxon>Bovinae</taxon>
        <taxon>Bos</taxon>
    </lineage>
</organism>
<keyword evidence="3" id="KW-0175">Coiled coil</keyword>
<dbReference type="eggNOG" id="KOG1922">
    <property type="taxonomic scope" value="Eukaryota"/>
</dbReference>
<dbReference type="InterPro" id="IPR014768">
    <property type="entry name" value="GBD/FH3_dom"/>
</dbReference>
<accession>E1B8Z3</accession>
<dbReference type="SUPFAM" id="SSF101447">
    <property type="entry name" value="Formin homology 2 domain (FH2 domain)"/>
    <property type="match status" value="1"/>
</dbReference>
<dbReference type="InterPro" id="IPR016024">
    <property type="entry name" value="ARM-type_fold"/>
</dbReference>
<dbReference type="Pfam" id="PF02181">
    <property type="entry name" value="FH2"/>
    <property type="match status" value="1"/>
</dbReference>
<dbReference type="RefSeq" id="XP_059736535.1">
    <property type="nucleotide sequence ID" value="XM_059880552.1"/>
</dbReference>
<dbReference type="InterPro" id="IPR051425">
    <property type="entry name" value="Formin_Homology"/>
</dbReference>
<dbReference type="InterPro" id="IPR042201">
    <property type="entry name" value="FH2_Formin_sf"/>
</dbReference>
<dbReference type="VEuPathDB" id="HostDB:ENSBTAG00000021381"/>
<dbReference type="Gene3D" id="1.25.10.10">
    <property type="entry name" value="Leucine-rich Repeat Variant"/>
    <property type="match status" value="1"/>
</dbReference>
<evidence type="ECO:0000259" key="7">
    <source>
        <dbReference type="PROSITE" id="PS51444"/>
    </source>
</evidence>
<dbReference type="FunFam" id="1.10.238.150:FF:000001">
    <property type="entry name" value="Dishevelled associated activator of morphogenesis 1"/>
    <property type="match status" value="1"/>
</dbReference>
<evidence type="ECO:0000313" key="10">
    <source>
        <dbReference type="VGNC" id="VGNC:27863"/>
    </source>
</evidence>
<feature type="coiled-coil region" evidence="3">
    <location>
        <begin position="688"/>
        <end position="715"/>
    </location>
</feature>
<dbReference type="FunFam" id="1.25.10.10:FF:000012">
    <property type="entry name" value="Dishevelled associated activator of morphogenesis 2"/>
    <property type="match status" value="1"/>
</dbReference>
<evidence type="ECO:0000256" key="1">
    <source>
        <dbReference type="ARBA" id="ARBA00022687"/>
    </source>
</evidence>
<dbReference type="Proteomes" id="UP000009136">
    <property type="component" value="Chromosome 23"/>
</dbReference>
<dbReference type="PROSITE" id="PS51232">
    <property type="entry name" value="GBD_FH3"/>
    <property type="match status" value="1"/>
</dbReference>
<feature type="coiled-coil region" evidence="3">
    <location>
        <begin position="965"/>
        <end position="1001"/>
    </location>
</feature>
<dbReference type="PANTHER" id="PTHR45725:SF7">
    <property type="entry name" value="DISHEVELED-ASSOCIATED ACTIVATOR OF MORPHOGENESIS 2"/>
    <property type="match status" value="1"/>
</dbReference>
<dbReference type="InterPro" id="IPR015425">
    <property type="entry name" value="FH2_Formin"/>
</dbReference>
<dbReference type="InterPro" id="IPR010472">
    <property type="entry name" value="FH3_dom"/>
</dbReference>
<dbReference type="GlyGen" id="E1B8Z3">
    <property type="glycosylation" value="1 site"/>
</dbReference>
<evidence type="ECO:0000256" key="2">
    <source>
        <dbReference type="ARBA" id="ARBA00023449"/>
    </source>
</evidence>
<feature type="compositionally biased region" description="Pro residues" evidence="4">
    <location>
        <begin position="540"/>
        <end position="549"/>
    </location>
</feature>
<dbReference type="InterPro" id="IPR014767">
    <property type="entry name" value="DAD_dom"/>
</dbReference>
<dbReference type="InterPro" id="IPR010473">
    <property type="entry name" value="GTPase-bd"/>
</dbReference>
<dbReference type="PROSITE" id="PS51231">
    <property type="entry name" value="DAD"/>
    <property type="match status" value="1"/>
</dbReference>
<dbReference type="GO" id="GO:0030036">
    <property type="term" value="P:actin cytoskeleton organization"/>
    <property type="evidence" value="ECO:0007669"/>
    <property type="project" value="InterPro"/>
</dbReference>
<dbReference type="GeneTree" id="ENSGT00940000157801"/>
<dbReference type="Bgee" id="ENSBTAG00000021381">
    <property type="expression patterns" value="Expressed in hypothalamus and 108 other cell types or tissues"/>
</dbReference>
<keyword evidence="9" id="KW-1185">Reference proteome</keyword>
<sequence>MAPRKRSRHGLGFLCCFGGSDLPEINLRDNHPLQYMEFSSPIPNPEELNIRFAELVDELDLTDKNREAVFALPPEKKWQIYCSKKKEQEDPNKLATSWPDYYIDRINSMAAMQSLYAFDEEETEMRNQVVEDLKTALRTQPMRFVTRFIELEGLTCLLNFLRSMDHATCESRIHTSLIGCIKALMNNSQGRAHVLAQPEAISTIAQSLRTENSKTKVAVLEILGAVCLVPGGHKKVLQAMLHYQVYAAERTRFQTLLNELDRSLGRYRDEVNLKTAIMSFINAVLNAGAGEDNLEFRLHLRYEFLMLGIQPVIDKLRQHENAILDKHLDFFEMVRNEDDLELARRFDMVHIDTKSASQMFELIHKKLKHTEAYPCLLSVLHHCLQMPYKRNGGYFQQWQLLDRILQQIVLQDERGVDPDQAPLENFNVKNIVNMLINENEVKQWRDQAEKFRKEHAELVSRLERKERECETKTLEKEEMMRTLNKMKDKLARESQELRQARGQVAELVAQLSEISTGPVSSPPPPGGPLTLSSSMTNNDLPPPPPPLPFACCPPPPPPPLPPGGPPTPPGAPPCFSMGMPLPPDPFPSSDVPLRKKCVPQPSHPLKSFNWVKLNEERVPGTIWNEIDDMKVFRILDLEDFEKMFSAYQRHQKELGSTEDIHLASRKVKELSVIDGRRAQNCIILLSKLKLSNEEIRQAILKMDEQEDLAKDMLEQLLKFIPEKSDVDLLEEHKHEIERMARADRFLYEMSRIDHYQQRLQALFFKKKFQERLAEAKPKVEAILLASRELIRSKRLARMLEVVLAIGNFMNKGQRGGAYGFRVASLNKIADTKSSIDRNISLLHYLIMILEKHFPDILNMPSELQHLPEAAKVNLAELEKEVGNLRRGLRAVEVELEYQKRQVRDPNDKFVPVMSDFITVSSFSFSELEDQLNEARAKFSKALMHFGEQDSKMQPDEFFGIFDAFLQAFSEARQDLEAMRRRKEEEERRARMEAMLKEQRERERWQRQRKVHAGSALEEGGEFDDLVSALRSGEVFDKDLCKLKRSRKRSGSQALEATRERAINRLNY</sequence>
<dbReference type="HOGENOM" id="CLU_002356_1_0_1"/>
<protein>
    <submittedName>
        <fullName evidence="8">Dishevelled associated activator of morphosis 2</fullName>
    </submittedName>
</protein>
<dbReference type="RefSeq" id="XP_059736536.1">
    <property type="nucleotide sequence ID" value="XM_059880553.1"/>
</dbReference>
<dbReference type="Gene3D" id="1.10.238.150">
    <property type="entry name" value="Formin, FH3 diaphanous domain"/>
    <property type="match status" value="1"/>
</dbReference>
<reference evidence="8" key="1">
    <citation type="submission" date="2018-03" db="EMBL/GenBank/DDBJ databases">
        <title>ARS-UCD1.2.</title>
        <authorList>
            <person name="Rosen B.D."/>
            <person name="Bickhart D.M."/>
            <person name="Koren S."/>
            <person name="Schnabel R.D."/>
            <person name="Hall R."/>
            <person name="Zimin A."/>
            <person name="Dreischer C."/>
            <person name="Schultheiss S."/>
            <person name="Schroeder S.G."/>
            <person name="Elsik C.G."/>
            <person name="Couldrey C."/>
            <person name="Liu G.E."/>
            <person name="Van Tassell C.P."/>
            <person name="Phillippy A.M."/>
            <person name="Smith T.P.L."/>
            <person name="Medrano J.F."/>
        </authorList>
    </citation>
    <scope>NUCLEOTIDE SEQUENCE [LARGE SCALE GENOMIC DNA]</scope>
    <source>
        <strain evidence="8">Hereford</strain>
    </source>
</reference>
<feature type="region of interest" description="Disordered" evidence="4">
    <location>
        <begin position="514"/>
        <end position="549"/>
    </location>
</feature>
<feature type="coiled-coil region" evidence="3">
    <location>
        <begin position="434"/>
        <end position="510"/>
    </location>
</feature>
<dbReference type="PANTHER" id="PTHR45725">
    <property type="entry name" value="FORMIN HOMOLOGY 2 FAMILY MEMBER"/>
    <property type="match status" value="1"/>
</dbReference>
<proteinExistence type="inferred from homology"/>
<dbReference type="GO" id="GO:0003779">
    <property type="term" value="F:actin binding"/>
    <property type="evidence" value="ECO:0007669"/>
    <property type="project" value="InterPro"/>
</dbReference>
<evidence type="ECO:0000259" key="6">
    <source>
        <dbReference type="PROSITE" id="PS51232"/>
    </source>
</evidence>
<dbReference type="InterPro" id="IPR011989">
    <property type="entry name" value="ARM-like"/>
</dbReference>
<dbReference type="GeneID" id="783665"/>
<dbReference type="RefSeq" id="XP_002697271.2">
    <property type="nucleotide sequence ID" value="XM_002697225.7"/>
</dbReference>